<organism evidence="5 6">
    <name type="scientific">Austwickia chelonae NBRC 105200</name>
    <dbReference type="NCBI Taxonomy" id="1184607"/>
    <lineage>
        <taxon>Bacteria</taxon>
        <taxon>Bacillati</taxon>
        <taxon>Actinomycetota</taxon>
        <taxon>Actinomycetes</taxon>
        <taxon>Micrococcales</taxon>
        <taxon>Dermatophilaceae</taxon>
        <taxon>Austwickia</taxon>
    </lineage>
</organism>
<name>K6VLW3_9MICO</name>
<evidence type="ECO:0000256" key="1">
    <source>
        <dbReference type="ARBA" id="ARBA00022884"/>
    </source>
</evidence>
<dbReference type="InterPro" id="IPR029063">
    <property type="entry name" value="SAM-dependent_MTases_sf"/>
</dbReference>
<comment type="caution">
    <text evidence="5">The sequence shown here is derived from an EMBL/GenBank/DDBJ whole genome shotgun (WGS) entry which is preliminary data.</text>
</comment>
<evidence type="ECO:0000313" key="5">
    <source>
        <dbReference type="EMBL" id="GAB77724.1"/>
    </source>
</evidence>
<feature type="domain" description="RNA-binding S4" evidence="4">
    <location>
        <begin position="4"/>
        <end position="62"/>
    </location>
</feature>
<dbReference type="InterPro" id="IPR004538">
    <property type="entry name" value="Hemolysin_A/TlyA"/>
</dbReference>
<dbReference type="Gene3D" id="3.40.50.150">
    <property type="entry name" value="Vaccinia Virus protein VP39"/>
    <property type="match status" value="1"/>
</dbReference>
<dbReference type="CDD" id="cd00165">
    <property type="entry name" value="S4"/>
    <property type="match status" value="1"/>
</dbReference>
<evidence type="ECO:0000313" key="6">
    <source>
        <dbReference type="Proteomes" id="UP000008495"/>
    </source>
</evidence>
<proteinExistence type="inferred from homology"/>
<dbReference type="SMART" id="SM00363">
    <property type="entry name" value="S4"/>
    <property type="match status" value="1"/>
</dbReference>
<dbReference type="AlphaFoldDB" id="K6VLW3"/>
<comment type="similarity">
    <text evidence="2">Belongs to the TlyA family.</text>
</comment>
<dbReference type="GO" id="GO:0008168">
    <property type="term" value="F:methyltransferase activity"/>
    <property type="evidence" value="ECO:0007669"/>
    <property type="project" value="InterPro"/>
</dbReference>
<dbReference type="STRING" id="100225.SAMN05421595_1562"/>
<dbReference type="InterPro" id="IPR036986">
    <property type="entry name" value="S4_RNA-bd_sf"/>
</dbReference>
<accession>K6VLW3</accession>
<dbReference type="PANTHER" id="PTHR32319:SF0">
    <property type="entry name" value="BACTERIAL HEMOLYSIN-LIKE PROTEIN"/>
    <property type="match status" value="1"/>
</dbReference>
<dbReference type="Gene3D" id="3.10.290.10">
    <property type="entry name" value="RNA-binding S4 domain"/>
    <property type="match status" value="1"/>
</dbReference>
<dbReference type="EMBL" id="BAGZ01000005">
    <property type="protein sequence ID" value="GAB77724.1"/>
    <property type="molecule type" value="Genomic_DNA"/>
</dbReference>
<dbReference type="Proteomes" id="UP000008495">
    <property type="component" value="Unassembled WGS sequence"/>
</dbReference>
<gene>
    <name evidence="5" type="ORF">AUCHE_05_06390</name>
</gene>
<dbReference type="PIRSF" id="PIRSF005578">
    <property type="entry name" value="TlyA"/>
    <property type="match status" value="1"/>
</dbReference>
<dbReference type="RefSeq" id="WP_006502476.1">
    <property type="nucleotide sequence ID" value="NZ_BAGZ01000005.1"/>
</dbReference>
<dbReference type="GO" id="GO:0032259">
    <property type="term" value="P:methylation"/>
    <property type="evidence" value="ECO:0007669"/>
    <property type="project" value="InterPro"/>
</dbReference>
<dbReference type="CDD" id="cd02440">
    <property type="entry name" value="AdoMet_MTases"/>
    <property type="match status" value="1"/>
</dbReference>
<dbReference type="SUPFAM" id="SSF53335">
    <property type="entry name" value="S-adenosyl-L-methionine-dependent methyltransferases"/>
    <property type="match status" value="1"/>
</dbReference>
<dbReference type="InterPro" id="IPR002877">
    <property type="entry name" value="RNA_MeTrfase_FtsJ_dom"/>
</dbReference>
<dbReference type="GO" id="GO:0003723">
    <property type="term" value="F:RNA binding"/>
    <property type="evidence" value="ECO:0007669"/>
    <property type="project" value="UniProtKB-KW"/>
</dbReference>
<keyword evidence="1 3" id="KW-0694">RNA-binding</keyword>
<dbReference type="PROSITE" id="PS50889">
    <property type="entry name" value="S4"/>
    <property type="match status" value="1"/>
</dbReference>
<dbReference type="OrthoDB" id="9784736at2"/>
<reference evidence="5 6" key="1">
    <citation type="submission" date="2012-08" db="EMBL/GenBank/DDBJ databases">
        <title>Whole genome shotgun sequence of Austwickia chelonae NBRC 105200.</title>
        <authorList>
            <person name="Yoshida I."/>
            <person name="Hosoyama A."/>
            <person name="Tsuchikane K."/>
            <person name="Katsumata H."/>
            <person name="Ando Y."/>
            <person name="Ohji S."/>
            <person name="Hamada M."/>
            <person name="Tamura T."/>
            <person name="Yamazoe A."/>
            <person name="Yamazaki S."/>
            <person name="Fujita N."/>
        </authorList>
    </citation>
    <scope>NUCLEOTIDE SEQUENCE [LARGE SCALE GENOMIC DNA]</scope>
    <source>
        <strain evidence="5 6">NBRC 105200</strain>
    </source>
</reference>
<dbReference type="SUPFAM" id="SSF55174">
    <property type="entry name" value="Alpha-L RNA-binding motif"/>
    <property type="match status" value="1"/>
</dbReference>
<protein>
    <recommendedName>
        <fullName evidence="4">RNA-binding S4 domain-containing protein</fullName>
    </recommendedName>
</protein>
<dbReference type="Pfam" id="PF01479">
    <property type="entry name" value="S4"/>
    <property type="match status" value="1"/>
</dbReference>
<dbReference type="InterPro" id="IPR047048">
    <property type="entry name" value="TlyA"/>
</dbReference>
<dbReference type="eggNOG" id="COG1189">
    <property type="taxonomic scope" value="Bacteria"/>
</dbReference>
<dbReference type="Pfam" id="PF01728">
    <property type="entry name" value="FtsJ"/>
    <property type="match status" value="1"/>
</dbReference>
<sequence>MNLSRIDTALVVHGLARSRGDARELIKSGKVQLDGAVIRKPSTPVDETSHIVVHREGPAPVGRGAHKLEKAFELFAGNHENPLDVTGQRCLDIGASTGGFTQVLLAHGAAEVTALDVGHGQLAPALRSDPRVREESGRNIRETGPGDIGGPFPVVVSDLSFVSLALVVPAIAGLVAEPGQAVLLVKPQFECGRSALDKNGVVRDLHEHRRAILEVARAVRQQGLYPREIHTTGLPGRTGNHEYLMWVTTRKDLASTDDEADAAAAVDLPGRTR</sequence>
<evidence type="ECO:0000256" key="2">
    <source>
        <dbReference type="ARBA" id="ARBA00029460"/>
    </source>
</evidence>
<dbReference type="PANTHER" id="PTHR32319">
    <property type="entry name" value="BACTERIAL HEMOLYSIN-LIKE PROTEIN"/>
    <property type="match status" value="1"/>
</dbReference>
<evidence type="ECO:0000256" key="3">
    <source>
        <dbReference type="PROSITE-ProRule" id="PRU00182"/>
    </source>
</evidence>
<evidence type="ECO:0000259" key="4">
    <source>
        <dbReference type="SMART" id="SM00363"/>
    </source>
</evidence>
<dbReference type="InterPro" id="IPR002942">
    <property type="entry name" value="S4_RNA-bd"/>
</dbReference>
<keyword evidence="6" id="KW-1185">Reference proteome</keyword>